<comment type="caution">
    <text evidence="2">The sequence shown here is derived from an EMBL/GenBank/DDBJ whole genome shotgun (WGS) entry which is preliminary data.</text>
</comment>
<gene>
    <name evidence="2" type="ORF">TIFTF001_022136</name>
</gene>
<evidence type="ECO:0000313" key="3">
    <source>
        <dbReference type="Proteomes" id="UP001187192"/>
    </source>
</evidence>
<feature type="compositionally biased region" description="Polar residues" evidence="1">
    <location>
        <begin position="186"/>
        <end position="201"/>
    </location>
</feature>
<evidence type="ECO:0000313" key="2">
    <source>
        <dbReference type="EMBL" id="GMN52996.1"/>
    </source>
</evidence>
<dbReference type="AlphaFoldDB" id="A0AA88AVH1"/>
<keyword evidence="3" id="KW-1185">Reference proteome</keyword>
<feature type="region of interest" description="Disordered" evidence="1">
    <location>
        <begin position="293"/>
        <end position="315"/>
    </location>
</feature>
<name>A0AA88AVH1_FICCA</name>
<dbReference type="PANTHER" id="PTHR33527">
    <property type="entry name" value="OS07G0274300 PROTEIN"/>
    <property type="match status" value="1"/>
</dbReference>
<reference evidence="2" key="1">
    <citation type="submission" date="2023-07" db="EMBL/GenBank/DDBJ databases">
        <title>draft genome sequence of fig (Ficus carica).</title>
        <authorList>
            <person name="Takahashi T."/>
            <person name="Nishimura K."/>
        </authorList>
    </citation>
    <scope>NUCLEOTIDE SEQUENCE</scope>
</reference>
<feature type="region of interest" description="Disordered" evidence="1">
    <location>
        <begin position="186"/>
        <end position="207"/>
    </location>
</feature>
<evidence type="ECO:0000256" key="1">
    <source>
        <dbReference type="SAM" id="MobiDB-lite"/>
    </source>
</evidence>
<dbReference type="Gramene" id="FCD_00010647-RA">
    <property type="protein sequence ID" value="FCD_00010647-RA:cds"/>
    <property type="gene ID" value="FCD_00010647"/>
</dbReference>
<organism evidence="2 3">
    <name type="scientific">Ficus carica</name>
    <name type="common">Common fig</name>
    <dbReference type="NCBI Taxonomy" id="3494"/>
    <lineage>
        <taxon>Eukaryota</taxon>
        <taxon>Viridiplantae</taxon>
        <taxon>Streptophyta</taxon>
        <taxon>Embryophyta</taxon>
        <taxon>Tracheophyta</taxon>
        <taxon>Spermatophyta</taxon>
        <taxon>Magnoliopsida</taxon>
        <taxon>eudicotyledons</taxon>
        <taxon>Gunneridae</taxon>
        <taxon>Pentapetalae</taxon>
        <taxon>rosids</taxon>
        <taxon>fabids</taxon>
        <taxon>Rosales</taxon>
        <taxon>Moraceae</taxon>
        <taxon>Ficeae</taxon>
        <taxon>Ficus</taxon>
    </lineage>
</organism>
<sequence>MASFSTPPVFVSQEEFMGFHAIDRELYAALVISLFRDPAEAMQIMALWLWLESEGFHNLVKKMLSLPQFLINELADEAVVCLSFITAPETPLSHETNGEIPLIQSLMEKEISFQYFRDNRLRAGQEIAKIMKEVCVRALSDIMQQANQVQDLGMPADAATSFHHSPGLGLNLGPGPGPYPVQIQQPWNGASTSTNAGNSKPDNGVHPDDRTMFVTFSKGYPVFEWEVREFFTMTYGNCIESLHMQDVQPNEQSLFARIVFHTASTIDRILNGVTTAKFTINGKHVWMRKYVPRRSKSKAQQAPQQLPNLPDSLFD</sequence>
<proteinExistence type="predicted"/>
<protein>
    <submittedName>
        <fullName evidence="2">Uncharacterized protein</fullName>
    </submittedName>
</protein>
<feature type="compositionally biased region" description="Low complexity" evidence="1">
    <location>
        <begin position="299"/>
        <end position="315"/>
    </location>
</feature>
<dbReference type="Proteomes" id="UP001187192">
    <property type="component" value="Unassembled WGS sequence"/>
</dbReference>
<dbReference type="PANTHER" id="PTHR33527:SF14">
    <property type="entry name" value="OS07G0274300 PROTEIN"/>
    <property type="match status" value="1"/>
</dbReference>
<accession>A0AA88AVH1</accession>
<dbReference type="EMBL" id="BTGU01000044">
    <property type="protein sequence ID" value="GMN52996.1"/>
    <property type="molecule type" value="Genomic_DNA"/>
</dbReference>